<keyword evidence="2" id="KW-0812">Transmembrane</keyword>
<proteinExistence type="predicted"/>
<reference evidence="3 4" key="1">
    <citation type="submission" date="2019-05" db="EMBL/GenBank/DDBJ databases">
        <title>Another draft genome of Portunus trituberculatus and its Hox gene families provides insights of decapod evolution.</title>
        <authorList>
            <person name="Jeong J.-H."/>
            <person name="Song I."/>
            <person name="Kim S."/>
            <person name="Choi T."/>
            <person name="Kim D."/>
            <person name="Ryu S."/>
            <person name="Kim W."/>
        </authorList>
    </citation>
    <scope>NUCLEOTIDE SEQUENCE [LARGE SCALE GENOMIC DNA]</scope>
    <source>
        <tissue evidence="3">Muscle</tissue>
    </source>
</reference>
<keyword evidence="4" id="KW-1185">Reference proteome</keyword>
<keyword evidence="2" id="KW-0472">Membrane</keyword>
<gene>
    <name evidence="3" type="ORF">E2C01_082802</name>
</gene>
<feature type="transmembrane region" description="Helical" evidence="2">
    <location>
        <begin position="78"/>
        <end position="102"/>
    </location>
</feature>
<accession>A0A5B7ITA3</accession>
<feature type="transmembrane region" description="Helical" evidence="2">
    <location>
        <begin position="40"/>
        <end position="58"/>
    </location>
</feature>
<evidence type="ECO:0000313" key="4">
    <source>
        <dbReference type="Proteomes" id="UP000324222"/>
    </source>
</evidence>
<evidence type="ECO:0000256" key="2">
    <source>
        <dbReference type="SAM" id="Phobius"/>
    </source>
</evidence>
<evidence type="ECO:0000256" key="1">
    <source>
        <dbReference type="SAM" id="MobiDB-lite"/>
    </source>
</evidence>
<feature type="region of interest" description="Disordered" evidence="1">
    <location>
        <begin position="110"/>
        <end position="154"/>
    </location>
</feature>
<name>A0A5B7ITA3_PORTR</name>
<keyword evidence="2" id="KW-1133">Transmembrane helix</keyword>
<comment type="caution">
    <text evidence="3">The sequence shown here is derived from an EMBL/GenBank/DDBJ whole genome shotgun (WGS) entry which is preliminary data.</text>
</comment>
<feature type="transmembrane region" description="Helical" evidence="2">
    <location>
        <begin position="6"/>
        <end position="33"/>
    </location>
</feature>
<dbReference type="AlphaFoldDB" id="A0A5B7ITA3"/>
<sequence>MNNVVFIYLLIHLHCVLFNNVSFPHSILIFLTLIKFLSVWLLYCIFFFLPLSTFASFQSPLPFFFFPFTFTKSQLNHINFLLLFCIIKLHIFLHSSSLSIILCHSSPAYTSSTTTTKDTGYEARQIPTSKSPSHHHHHLLSAPPGPSSRPDLSFLASTQPHSSARWSVGLSLNDLPGMVTWQPYASPYTGYTGQGQCQVIRRKRERQGGSHLGMAYYSEIFTGL</sequence>
<evidence type="ECO:0000313" key="3">
    <source>
        <dbReference type="EMBL" id="MPC87920.1"/>
    </source>
</evidence>
<protein>
    <submittedName>
        <fullName evidence="3">Uncharacterized protein</fullName>
    </submittedName>
</protein>
<organism evidence="3 4">
    <name type="scientific">Portunus trituberculatus</name>
    <name type="common">Swimming crab</name>
    <name type="synonym">Neptunus trituberculatus</name>
    <dbReference type="NCBI Taxonomy" id="210409"/>
    <lineage>
        <taxon>Eukaryota</taxon>
        <taxon>Metazoa</taxon>
        <taxon>Ecdysozoa</taxon>
        <taxon>Arthropoda</taxon>
        <taxon>Crustacea</taxon>
        <taxon>Multicrustacea</taxon>
        <taxon>Malacostraca</taxon>
        <taxon>Eumalacostraca</taxon>
        <taxon>Eucarida</taxon>
        <taxon>Decapoda</taxon>
        <taxon>Pleocyemata</taxon>
        <taxon>Brachyura</taxon>
        <taxon>Eubrachyura</taxon>
        <taxon>Portunoidea</taxon>
        <taxon>Portunidae</taxon>
        <taxon>Portuninae</taxon>
        <taxon>Portunus</taxon>
    </lineage>
</organism>
<dbReference type="EMBL" id="VSRR010076027">
    <property type="protein sequence ID" value="MPC87920.1"/>
    <property type="molecule type" value="Genomic_DNA"/>
</dbReference>
<dbReference type="Proteomes" id="UP000324222">
    <property type="component" value="Unassembled WGS sequence"/>
</dbReference>